<reference evidence="10 11" key="1">
    <citation type="submission" date="2021-03" db="EMBL/GenBank/DDBJ databases">
        <title>Oceanisphaera sp. nov., isolated from the intestine.</title>
        <authorList>
            <person name="Zhao L.-H."/>
            <person name="Shi L.-F."/>
        </authorList>
    </citation>
    <scope>NUCLEOTIDE SEQUENCE [LARGE SCALE GENOMIC DNA]</scope>
    <source>
        <strain evidence="10 11">DM8</strain>
    </source>
</reference>
<evidence type="ECO:0000256" key="7">
    <source>
        <dbReference type="ARBA" id="ARBA00049047"/>
    </source>
</evidence>
<gene>
    <name evidence="8 10" type="primary">trpA</name>
    <name evidence="10" type="ORF">J3U76_10500</name>
</gene>
<comment type="similarity">
    <text evidence="8 9">Belongs to the TrpA family.</text>
</comment>
<comment type="subunit">
    <text evidence="2 8">Tetramer of two alpha and two beta chains.</text>
</comment>
<keyword evidence="11" id="KW-1185">Reference proteome</keyword>
<evidence type="ECO:0000256" key="3">
    <source>
        <dbReference type="ARBA" id="ARBA00022605"/>
    </source>
</evidence>
<dbReference type="NCBIfam" id="TIGR00262">
    <property type="entry name" value="trpA"/>
    <property type="match status" value="1"/>
</dbReference>
<sequence length="272" mass="28164">MSRYQRLFDRLTAENQGAFVPFVALGDPTPTLSLAVIDALIAGGADALELGIPFSDPVADGPTIQAATLRALNAGTNTQVCFDMLASIRDKYPEVPIGLLVYANLVFAPGMDNFYRRAAAAGVDSVLVADAPIEMSAPFKAAADKAGIETIFIAPPNGDEATLKAIAETGAGYTYLLSRAGVTGTETKAGKPVDALLAQLAKYNAPPSLLGFGISTPEQVRDALAAGAAGAISGSAIVKIIEQHQDDPKAMTDALTAFVKNMKEATNLPAAR</sequence>
<evidence type="ECO:0000256" key="9">
    <source>
        <dbReference type="RuleBase" id="RU003662"/>
    </source>
</evidence>
<evidence type="ECO:0000256" key="4">
    <source>
        <dbReference type="ARBA" id="ARBA00022822"/>
    </source>
</evidence>
<dbReference type="InterPro" id="IPR018204">
    <property type="entry name" value="Trp_synthase_alpha_AS"/>
</dbReference>
<comment type="catalytic activity">
    <reaction evidence="7 8">
        <text>(1S,2R)-1-C-(indol-3-yl)glycerol 3-phosphate + L-serine = D-glyceraldehyde 3-phosphate + L-tryptophan + H2O</text>
        <dbReference type="Rhea" id="RHEA:10532"/>
        <dbReference type="ChEBI" id="CHEBI:15377"/>
        <dbReference type="ChEBI" id="CHEBI:33384"/>
        <dbReference type="ChEBI" id="CHEBI:57912"/>
        <dbReference type="ChEBI" id="CHEBI:58866"/>
        <dbReference type="ChEBI" id="CHEBI:59776"/>
        <dbReference type="EC" id="4.2.1.20"/>
    </reaction>
</comment>
<dbReference type="Pfam" id="PF00290">
    <property type="entry name" value="Trp_syntA"/>
    <property type="match status" value="1"/>
</dbReference>
<evidence type="ECO:0000256" key="2">
    <source>
        <dbReference type="ARBA" id="ARBA00011270"/>
    </source>
</evidence>
<comment type="caution">
    <text evidence="10">The sequence shown here is derived from an EMBL/GenBank/DDBJ whole genome shotgun (WGS) entry which is preliminary data.</text>
</comment>
<dbReference type="GO" id="GO:0004834">
    <property type="term" value="F:tryptophan synthase activity"/>
    <property type="evidence" value="ECO:0007669"/>
    <property type="project" value="UniProtKB-EC"/>
</dbReference>
<dbReference type="HAMAP" id="MF_00131">
    <property type="entry name" value="Trp_synth_alpha"/>
    <property type="match status" value="1"/>
</dbReference>
<protein>
    <recommendedName>
        <fullName evidence="8">Tryptophan synthase alpha chain</fullName>
        <ecNumber evidence="8">4.2.1.20</ecNumber>
    </recommendedName>
</protein>
<evidence type="ECO:0000313" key="11">
    <source>
        <dbReference type="Proteomes" id="UP000664882"/>
    </source>
</evidence>
<comment type="function">
    <text evidence="8">The alpha subunit is responsible for the aldol cleavage of indoleglycerol phosphate to indole and glyceraldehyde 3-phosphate.</text>
</comment>
<keyword evidence="6 8" id="KW-0456">Lyase</keyword>
<dbReference type="SUPFAM" id="SSF51366">
    <property type="entry name" value="Ribulose-phoshate binding barrel"/>
    <property type="match status" value="1"/>
</dbReference>
<dbReference type="CDD" id="cd04724">
    <property type="entry name" value="Tryptophan_synthase_alpha"/>
    <property type="match status" value="1"/>
</dbReference>
<dbReference type="EC" id="4.2.1.20" evidence="8"/>
<feature type="active site" description="Proton acceptor" evidence="8">
    <location>
        <position position="60"/>
    </location>
</feature>
<organism evidence="10 11">
    <name type="scientific">Oceanisphaera pacifica</name>
    <dbReference type="NCBI Taxonomy" id="2818389"/>
    <lineage>
        <taxon>Bacteria</taxon>
        <taxon>Pseudomonadati</taxon>
        <taxon>Pseudomonadota</taxon>
        <taxon>Gammaproteobacteria</taxon>
        <taxon>Aeromonadales</taxon>
        <taxon>Aeromonadaceae</taxon>
        <taxon>Oceanisphaera</taxon>
    </lineage>
</organism>
<dbReference type="RefSeq" id="WP_208005917.1">
    <property type="nucleotide sequence ID" value="NZ_JAGDFX010000011.1"/>
</dbReference>
<evidence type="ECO:0000313" key="10">
    <source>
        <dbReference type="EMBL" id="MBO1520043.1"/>
    </source>
</evidence>
<dbReference type="PANTHER" id="PTHR43406">
    <property type="entry name" value="TRYPTOPHAN SYNTHASE, ALPHA CHAIN"/>
    <property type="match status" value="1"/>
</dbReference>
<keyword evidence="4 8" id="KW-0822">Tryptophan biosynthesis</keyword>
<evidence type="ECO:0000256" key="5">
    <source>
        <dbReference type="ARBA" id="ARBA00023141"/>
    </source>
</evidence>
<evidence type="ECO:0000256" key="8">
    <source>
        <dbReference type="HAMAP-Rule" id="MF_00131"/>
    </source>
</evidence>
<feature type="active site" description="Proton acceptor" evidence="8">
    <location>
        <position position="49"/>
    </location>
</feature>
<dbReference type="Gene3D" id="3.20.20.70">
    <property type="entry name" value="Aldolase class I"/>
    <property type="match status" value="1"/>
</dbReference>
<keyword evidence="5 8" id="KW-0057">Aromatic amino acid biosynthesis</keyword>
<evidence type="ECO:0000256" key="1">
    <source>
        <dbReference type="ARBA" id="ARBA00004733"/>
    </source>
</evidence>
<dbReference type="PROSITE" id="PS00167">
    <property type="entry name" value="TRP_SYNTHASE_ALPHA"/>
    <property type="match status" value="1"/>
</dbReference>
<dbReference type="PANTHER" id="PTHR43406:SF1">
    <property type="entry name" value="TRYPTOPHAN SYNTHASE ALPHA CHAIN, CHLOROPLASTIC"/>
    <property type="match status" value="1"/>
</dbReference>
<evidence type="ECO:0000256" key="6">
    <source>
        <dbReference type="ARBA" id="ARBA00023239"/>
    </source>
</evidence>
<name>A0ABS3NHI6_9GAMM</name>
<dbReference type="InterPro" id="IPR011060">
    <property type="entry name" value="RibuloseP-bd_barrel"/>
</dbReference>
<comment type="pathway">
    <text evidence="1 8">Amino-acid biosynthesis; L-tryptophan biosynthesis; L-tryptophan from chorismate: step 5/5.</text>
</comment>
<dbReference type="InterPro" id="IPR013785">
    <property type="entry name" value="Aldolase_TIM"/>
</dbReference>
<dbReference type="Proteomes" id="UP000664882">
    <property type="component" value="Unassembled WGS sequence"/>
</dbReference>
<dbReference type="EMBL" id="JAGDFX010000011">
    <property type="protein sequence ID" value="MBO1520043.1"/>
    <property type="molecule type" value="Genomic_DNA"/>
</dbReference>
<proteinExistence type="inferred from homology"/>
<accession>A0ABS3NHI6</accession>
<dbReference type="InterPro" id="IPR002028">
    <property type="entry name" value="Trp_synthase_suA"/>
</dbReference>
<keyword evidence="3 8" id="KW-0028">Amino-acid biosynthesis</keyword>